<keyword evidence="2" id="KW-1185">Reference proteome</keyword>
<accession>A0A1E2VC40</accession>
<comment type="caution">
    <text evidence="1">The sequence shown here is derived from an EMBL/GenBank/DDBJ whole genome shotgun (WGS) entry which is preliminary data.</text>
</comment>
<dbReference type="SUPFAM" id="SSF53335">
    <property type="entry name" value="S-adenosyl-L-methionine-dependent methyltransferases"/>
    <property type="match status" value="1"/>
</dbReference>
<gene>
    <name evidence="1" type="ORF">BFW38_13605</name>
</gene>
<dbReference type="OrthoDB" id="9791944at2"/>
<name>A0A1E2VC40_9GAMM</name>
<dbReference type="EMBL" id="MDTQ01000001">
    <property type="protein sequence ID" value="ODC04412.1"/>
    <property type="molecule type" value="Genomic_DNA"/>
</dbReference>
<dbReference type="STRING" id="197479.BFW38_13605"/>
<evidence type="ECO:0000313" key="1">
    <source>
        <dbReference type="EMBL" id="ODC04412.1"/>
    </source>
</evidence>
<proteinExistence type="predicted"/>
<dbReference type="InterPro" id="IPR029063">
    <property type="entry name" value="SAM-dependent_MTases_sf"/>
</dbReference>
<dbReference type="RefSeq" id="WP_068999393.1">
    <property type="nucleotide sequence ID" value="NZ_MDTQ01000001.1"/>
</dbReference>
<dbReference type="Pfam" id="PF13489">
    <property type="entry name" value="Methyltransf_23"/>
    <property type="match status" value="1"/>
</dbReference>
<reference evidence="1 2" key="1">
    <citation type="submission" date="2016-08" db="EMBL/GenBank/DDBJ databases">
        <authorList>
            <person name="Seilhamer J.J."/>
        </authorList>
    </citation>
    <scope>NUCLEOTIDE SEQUENCE [LARGE SCALE GENOMIC DNA]</scope>
    <source>
        <strain evidence="1 2">PH27A</strain>
    </source>
</reference>
<dbReference type="AlphaFoldDB" id="A0A1E2VC40"/>
<evidence type="ECO:0008006" key="3">
    <source>
        <dbReference type="Google" id="ProtNLM"/>
    </source>
</evidence>
<dbReference type="Proteomes" id="UP000094291">
    <property type="component" value="Unassembled WGS sequence"/>
</dbReference>
<organism evidence="1 2">
    <name type="scientific">Terasakiispira papahanaumokuakeensis</name>
    <dbReference type="NCBI Taxonomy" id="197479"/>
    <lineage>
        <taxon>Bacteria</taxon>
        <taxon>Pseudomonadati</taxon>
        <taxon>Pseudomonadota</taxon>
        <taxon>Gammaproteobacteria</taxon>
        <taxon>Oceanospirillales</taxon>
        <taxon>Terasakiispira</taxon>
    </lineage>
</organism>
<evidence type="ECO:0000313" key="2">
    <source>
        <dbReference type="Proteomes" id="UP000094291"/>
    </source>
</evidence>
<dbReference type="Gene3D" id="3.40.50.150">
    <property type="entry name" value="Vaccinia Virus protein VP39"/>
    <property type="match status" value="1"/>
</dbReference>
<protein>
    <recommendedName>
        <fullName evidence="3">2-polyprenyl-3-methyl-5-hydroxy-6-metoxy-1, 4-benzoquinol methylase</fullName>
    </recommendedName>
</protein>
<sequence>MSTAPTCPLCHTTQTRWFHQDTRPRALLRDFYRCSVCDLTFVPKAFHINASAEKAIYDHHQNDPHDVGYRRFLSRLTQPIFERLEPGSKGLDFGCGPGPTIAVMSQEAGFSCTNYDLYYHPDTSALQQHYDFITSTEVFEHLSAPATVIDTLLQCLKPGGWLGLMTKRTPDDEHFPQWHYTLDPTHITFYSDATCRWIAQHYQLELTIMSDDTLLLRKP</sequence>